<dbReference type="PROSITE" id="PS51257">
    <property type="entry name" value="PROKAR_LIPOPROTEIN"/>
    <property type="match status" value="1"/>
</dbReference>
<dbReference type="Proteomes" id="UP000427769">
    <property type="component" value="Chromosome"/>
</dbReference>
<dbReference type="OrthoDB" id="9888200at2"/>
<evidence type="ECO:0000256" key="1">
    <source>
        <dbReference type="SAM" id="Phobius"/>
    </source>
</evidence>
<keyword evidence="3" id="KW-1185">Reference proteome</keyword>
<dbReference type="EMBL" id="AP021875">
    <property type="protein sequence ID" value="BBO74204.1"/>
    <property type="molecule type" value="Genomic_DNA"/>
</dbReference>
<organism evidence="2 3">
    <name type="scientific">Desulfosarcina widdelii</name>
    <dbReference type="NCBI Taxonomy" id="947919"/>
    <lineage>
        <taxon>Bacteria</taxon>
        <taxon>Pseudomonadati</taxon>
        <taxon>Thermodesulfobacteriota</taxon>
        <taxon>Desulfobacteria</taxon>
        <taxon>Desulfobacterales</taxon>
        <taxon>Desulfosarcinaceae</taxon>
        <taxon>Desulfosarcina</taxon>
    </lineage>
</organism>
<proteinExistence type="predicted"/>
<name>A0A5K7Z6W9_9BACT</name>
<gene>
    <name evidence="2" type="ORF">DSCW_16210</name>
</gene>
<dbReference type="KEGG" id="dwd:DSCW_16210"/>
<keyword evidence="1" id="KW-1133">Transmembrane helix</keyword>
<dbReference type="AlphaFoldDB" id="A0A5K7Z6W9"/>
<protein>
    <recommendedName>
        <fullName evidence="4">DUF5640 domain-containing protein</fullName>
    </recommendedName>
</protein>
<keyword evidence="1" id="KW-0812">Transmembrane</keyword>
<reference evidence="2 3" key="1">
    <citation type="submission" date="2019-11" db="EMBL/GenBank/DDBJ databases">
        <title>Comparative genomics of hydrocarbon-degrading Desulfosarcina strains.</title>
        <authorList>
            <person name="Watanabe M."/>
            <person name="Kojima H."/>
            <person name="Fukui M."/>
        </authorList>
    </citation>
    <scope>NUCLEOTIDE SEQUENCE [LARGE SCALE GENOMIC DNA]</scope>
    <source>
        <strain evidence="2 3">PP31</strain>
    </source>
</reference>
<evidence type="ECO:0000313" key="2">
    <source>
        <dbReference type="EMBL" id="BBO74204.1"/>
    </source>
</evidence>
<evidence type="ECO:0000313" key="3">
    <source>
        <dbReference type="Proteomes" id="UP000427769"/>
    </source>
</evidence>
<dbReference type="RefSeq" id="WP_155303250.1">
    <property type="nucleotide sequence ID" value="NZ_AP021875.1"/>
</dbReference>
<evidence type="ECO:0008006" key="4">
    <source>
        <dbReference type="Google" id="ProtNLM"/>
    </source>
</evidence>
<accession>A0A5K7Z6W9</accession>
<feature type="transmembrane region" description="Helical" evidence="1">
    <location>
        <begin position="6"/>
        <end position="30"/>
    </location>
</feature>
<sequence>MVPNHRYSFFSGSILALIILVTVFSLGCALRPTVAGKWQDVKGPATVRFGADGVFHAVDNEGMAVSGTYRLKGNDEIQFEVNHDEARPEVIRARMVLEEDRMVLIFPGDDEVQTYRRLP</sequence>
<keyword evidence="1" id="KW-0472">Membrane</keyword>